<protein>
    <submittedName>
        <fullName evidence="4">SMP-30/gluconolactonase/LRE family protein</fullName>
    </submittedName>
</protein>
<dbReference type="InterPro" id="IPR051262">
    <property type="entry name" value="SMP-30/CGR1_Lactonase"/>
</dbReference>
<evidence type="ECO:0000313" key="4">
    <source>
        <dbReference type="EMBL" id="GAA2146092.1"/>
    </source>
</evidence>
<evidence type="ECO:0000256" key="1">
    <source>
        <dbReference type="ARBA" id="ARBA00008853"/>
    </source>
</evidence>
<evidence type="ECO:0000313" key="5">
    <source>
        <dbReference type="Proteomes" id="UP001501771"/>
    </source>
</evidence>
<dbReference type="RefSeq" id="WP_344151398.1">
    <property type="nucleotide sequence ID" value="NZ_BAAAQR010000005.1"/>
</dbReference>
<dbReference type="EMBL" id="BAAAQR010000005">
    <property type="protein sequence ID" value="GAA2146092.1"/>
    <property type="molecule type" value="Genomic_DNA"/>
</dbReference>
<proteinExistence type="inferred from homology"/>
<evidence type="ECO:0000259" key="3">
    <source>
        <dbReference type="Pfam" id="PF08450"/>
    </source>
</evidence>
<dbReference type="Gene3D" id="2.120.10.30">
    <property type="entry name" value="TolB, C-terminal domain"/>
    <property type="match status" value="1"/>
</dbReference>
<dbReference type="InterPro" id="IPR011042">
    <property type="entry name" value="6-blade_b-propeller_TolB-like"/>
</dbReference>
<dbReference type="PANTHER" id="PTHR47572:SF4">
    <property type="entry name" value="LACTONASE DRP35"/>
    <property type="match status" value="1"/>
</dbReference>
<name>A0ABN2ZQX7_9ACTN</name>
<dbReference type="SUPFAM" id="SSF63829">
    <property type="entry name" value="Calcium-dependent phosphotriesterase"/>
    <property type="match status" value="1"/>
</dbReference>
<reference evidence="4 5" key="1">
    <citation type="journal article" date="2019" name="Int. J. Syst. Evol. Microbiol.">
        <title>The Global Catalogue of Microorganisms (GCM) 10K type strain sequencing project: providing services to taxonomists for standard genome sequencing and annotation.</title>
        <authorList>
            <consortium name="The Broad Institute Genomics Platform"/>
            <consortium name="The Broad Institute Genome Sequencing Center for Infectious Disease"/>
            <person name="Wu L."/>
            <person name="Ma J."/>
        </authorList>
    </citation>
    <scope>NUCLEOTIDE SEQUENCE [LARGE SCALE GENOMIC DNA]</scope>
    <source>
        <strain evidence="4 5">JCM 16022</strain>
    </source>
</reference>
<comment type="caution">
    <text evidence="4">The sequence shown here is derived from an EMBL/GenBank/DDBJ whole genome shotgun (WGS) entry which is preliminary data.</text>
</comment>
<dbReference type="InterPro" id="IPR013658">
    <property type="entry name" value="SGL"/>
</dbReference>
<accession>A0ABN2ZQX7</accession>
<keyword evidence="5" id="KW-1185">Reference proteome</keyword>
<keyword evidence="2" id="KW-0378">Hydrolase</keyword>
<feature type="domain" description="SMP-30/Gluconolactonase/LRE-like region" evidence="3">
    <location>
        <begin position="11"/>
        <end position="238"/>
    </location>
</feature>
<gene>
    <name evidence="4" type="ORF">GCM10009844_21720</name>
</gene>
<organism evidence="4 5">
    <name type="scientific">Nocardioides koreensis</name>
    <dbReference type="NCBI Taxonomy" id="433651"/>
    <lineage>
        <taxon>Bacteria</taxon>
        <taxon>Bacillati</taxon>
        <taxon>Actinomycetota</taxon>
        <taxon>Actinomycetes</taxon>
        <taxon>Propionibacteriales</taxon>
        <taxon>Nocardioidaceae</taxon>
        <taxon>Nocardioides</taxon>
    </lineage>
</organism>
<dbReference type="PANTHER" id="PTHR47572">
    <property type="entry name" value="LIPOPROTEIN-RELATED"/>
    <property type="match status" value="1"/>
</dbReference>
<evidence type="ECO:0000256" key="2">
    <source>
        <dbReference type="ARBA" id="ARBA00022801"/>
    </source>
</evidence>
<comment type="similarity">
    <text evidence="1">Belongs to the SMP-30/CGR1 family.</text>
</comment>
<dbReference type="Proteomes" id="UP001501771">
    <property type="component" value="Unassembled WGS sequence"/>
</dbReference>
<sequence>MTEIFATGIAMGESPRWHEGRFWMCDWMAGEVLSFSSSGDRRVEARVEGLPFSIDWLPDGRLVVTTPGGVLAGTPLAPYGAAGQPFNEIVVDRRGNCWVDMPGSMPGEERKPGLVSVVRPDGSWEQVAGDVWFPNGMVIIDDTTLVVAESHADRLTAWTLASDGSLTDRRVWAALGEHEAPDGICVDESGAVWYASVPQQKCVRVAEGGEVLETVLVDRGAFACMLGGDDGRTLYIVANRYGPEGAWDGVVSTKRVTVPRAARP</sequence>
<dbReference type="Pfam" id="PF08450">
    <property type="entry name" value="SGL"/>
    <property type="match status" value="1"/>
</dbReference>